<dbReference type="AlphaFoldDB" id="A0A7V0IA11"/>
<dbReference type="GO" id="GO:0004222">
    <property type="term" value="F:metalloendopeptidase activity"/>
    <property type="evidence" value="ECO:0007669"/>
    <property type="project" value="InterPro"/>
</dbReference>
<accession>A0A7V0IA11</accession>
<dbReference type="Pfam" id="PF00675">
    <property type="entry name" value="Peptidase_M16"/>
    <property type="match status" value="2"/>
</dbReference>
<evidence type="ECO:0000256" key="4">
    <source>
        <dbReference type="SAM" id="Coils"/>
    </source>
</evidence>
<dbReference type="GO" id="GO:0006508">
    <property type="term" value="P:proteolysis"/>
    <property type="evidence" value="ECO:0007669"/>
    <property type="project" value="InterPro"/>
</dbReference>
<comment type="caution">
    <text evidence="7">The sequence shown here is derived from an EMBL/GenBank/DDBJ whole genome shotgun (WGS) entry which is preliminary data.</text>
</comment>
<proteinExistence type="inferred from homology"/>
<reference evidence="7" key="1">
    <citation type="journal article" date="2020" name="mSystems">
        <title>Genome- and Community-Level Interaction Insights into Carbon Utilization and Element Cycling Functions of Hydrothermarchaeota in Hydrothermal Sediment.</title>
        <authorList>
            <person name="Zhou Z."/>
            <person name="Liu Y."/>
            <person name="Xu W."/>
            <person name="Pan J."/>
            <person name="Luo Z.H."/>
            <person name="Li M."/>
        </authorList>
    </citation>
    <scope>NUCLEOTIDE SEQUENCE [LARGE SCALE GENOMIC DNA]</scope>
    <source>
        <strain evidence="7">HyVt-113</strain>
    </source>
</reference>
<organism evidence="7">
    <name type="scientific">Desulfofervidus auxilii</name>
    <dbReference type="NCBI Taxonomy" id="1621989"/>
    <lineage>
        <taxon>Bacteria</taxon>
        <taxon>Pseudomonadati</taxon>
        <taxon>Thermodesulfobacteriota</taxon>
        <taxon>Candidatus Desulfofervidia</taxon>
        <taxon>Candidatus Desulfofervidales</taxon>
        <taxon>Candidatus Desulfofervidaceae</taxon>
        <taxon>Candidatus Desulfofervidus</taxon>
    </lineage>
</organism>
<evidence type="ECO:0000313" key="7">
    <source>
        <dbReference type="EMBL" id="HDD35474.1"/>
    </source>
</evidence>
<sequence>MKHALFFVVFLFMGVIMVKIASAQLPLETLKTFTLPCGLKVIFQKNDSAKVVAIQIWVKTGSAYEEREKAGISHFIEHMVFKGTKHYPSGEIAKIIERHGGSINAYTSFDYTVYHVVMPSPAWEVGLDVLADMVKNAIFDKKELEQERKVILEEIRKDHDSPYFVLSNTLFSTAYKVYPYRRPVIGWEKTVNALTRNELLQYYHNFYQPKNMVISIVGNVKEEDIKNALNKLFPKDHFVLPSVSFPKELSQRQMRLKILKRSFKETYMALAFPIPSCGTKEAHAFDVLSQILGGGESSRLTVALKLKKPVVHSISTYAFTPKGPGLFVIYVVLEEKNIREALKEIFQQIEEIKQNGVLGRELEKAKLNVEADFIYDQETMEGWARTLGMFEVVEGDARRCEKYLFDIKSVDVKRIKEVAKRFLVPNYLSLVIILPKEANLNLTKEDIYALWPRYVKKEKIVKKKIKKIIFKNGITLLIKENHHLPTFAVSAVFLGGLRVETKKTNGICNFVSKMLMRGTKTHSAIELANKIESMAGEVDTFCGWNTFGI</sequence>
<evidence type="ECO:0000259" key="5">
    <source>
        <dbReference type="Pfam" id="PF00675"/>
    </source>
</evidence>
<dbReference type="PROSITE" id="PS00143">
    <property type="entry name" value="INSULINASE"/>
    <property type="match status" value="1"/>
</dbReference>
<dbReference type="PANTHER" id="PTHR11851:SF49">
    <property type="entry name" value="MITOCHONDRIAL-PROCESSING PEPTIDASE SUBUNIT ALPHA"/>
    <property type="match status" value="1"/>
</dbReference>
<feature type="non-terminal residue" evidence="7">
    <location>
        <position position="549"/>
    </location>
</feature>
<dbReference type="InterPro" id="IPR001431">
    <property type="entry name" value="Pept_M16_Zn_BS"/>
</dbReference>
<dbReference type="InterPro" id="IPR007863">
    <property type="entry name" value="Peptidase_M16_C"/>
</dbReference>
<dbReference type="InterPro" id="IPR011765">
    <property type="entry name" value="Pept_M16_N"/>
</dbReference>
<dbReference type="PANTHER" id="PTHR11851">
    <property type="entry name" value="METALLOPROTEASE"/>
    <property type="match status" value="1"/>
</dbReference>
<feature type="domain" description="Peptidase M16 N-terminal" evidence="5">
    <location>
        <begin position="479"/>
        <end position="540"/>
    </location>
</feature>
<feature type="coiled-coil region" evidence="4">
    <location>
        <begin position="127"/>
        <end position="154"/>
    </location>
</feature>
<dbReference type="Proteomes" id="UP000885706">
    <property type="component" value="Unassembled WGS sequence"/>
</dbReference>
<evidence type="ECO:0000256" key="1">
    <source>
        <dbReference type="ARBA" id="ARBA00001947"/>
    </source>
</evidence>
<comment type="similarity">
    <text evidence="2 3">Belongs to the peptidase M16 family.</text>
</comment>
<name>A0A7V0IA11_DESA2</name>
<gene>
    <name evidence="7" type="ORF">ENF30_01600</name>
</gene>
<dbReference type="Pfam" id="PF05193">
    <property type="entry name" value="Peptidase_M16_C"/>
    <property type="match status" value="1"/>
</dbReference>
<comment type="cofactor">
    <cofactor evidence="1">
        <name>Zn(2+)</name>
        <dbReference type="ChEBI" id="CHEBI:29105"/>
    </cofactor>
</comment>
<dbReference type="EMBL" id="DQWQ01000072">
    <property type="protein sequence ID" value="HDD35474.1"/>
    <property type="molecule type" value="Genomic_DNA"/>
</dbReference>
<feature type="domain" description="Peptidase M16 C-terminal" evidence="6">
    <location>
        <begin position="194"/>
        <end position="367"/>
    </location>
</feature>
<dbReference type="GO" id="GO:0046872">
    <property type="term" value="F:metal ion binding"/>
    <property type="evidence" value="ECO:0007669"/>
    <property type="project" value="InterPro"/>
</dbReference>
<evidence type="ECO:0000259" key="6">
    <source>
        <dbReference type="Pfam" id="PF05193"/>
    </source>
</evidence>
<evidence type="ECO:0000256" key="3">
    <source>
        <dbReference type="RuleBase" id="RU004447"/>
    </source>
</evidence>
<dbReference type="Gene3D" id="3.30.830.10">
    <property type="entry name" value="Metalloenzyme, LuxS/M16 peptidase-like"/>
    <property type="match status" value="3"/>
</dbReference>
<dbReference type="InterPro" id="IPR050361">
    <property type="entry name" value="MPP/UQCRC_Complex"/>
</dbReference>
<dbReference type="InterPro" id="IPR011249">
    <property type="entry name" value="Metalloenz_LuxS/M16"/>
</dbReference>
<dbReference type="SUPFAM" id="SSF63411">
    <property type="entry name" value="LuxS/MPP-like metallohydrolase"/>
    <property type="match status" value="3"/>
</dbReference>
<protein>
    <submittedName>
        <fullName evidence="7">Insulinase family protein</fullName>
    </submittedName>
</protein>
<feature type="domain" description="Peptidase M16 N-terminal" evidence="5">
    <location>
        <begin position="41"/>
        <end position="185"/>
    </location>
</feature>
<keyword evidence="4" id="KW-0175">Coiled coil</keyword>
<evidence type="ECO:0000256" key="2">
    <source>
        <dbReference type="ARBA" id="ARBA00007261"/>
    </source>
</evidence>